<dbReference type="PROSITE" id="PS01188">
    <property type="entry name" value="ELO"/>
    <property type="match status" value="1"/>
</dbReference>
<evidence type="ECO:0000313" key="12">
    <source>
        <dbReference type="EMBL" id="ELR22592.1"/>
    </source>
</evidence>
<comment type="catalytic activity">
    <reaction evidence="10">
        <text>an acyl-CoA + malonyl-CoA + H(+) = a 3-oxoacyl-CoA + CO2 + CoA</text>
        <dbReference type="Rhea" id="RHEA:50252"/>
        <dbReference type="ChEBI" id="CHEBI:15378"/>
        <dbReference type="ChEBI" id="CHEBI:16526"/>
        <dbReference type="ChEBI" id="CHEBI:57287"/>
        <dbReference type="ChEBI" id="CHEBI:57384"/>
        <dbReference type="ChEBI" id="CHEBI:58342"/>
        <dbReference type="ChEBI" id="CHEBI:90726"/>
    </reaction>
    <physiologicalReaction direction="left-to-right" evidence="10">
        <dbReference type="Rhea" id="RHEA:50253"/>
    </physiologicalReaction>
</comment>
<dbReference type="GeneID" id="14923535"/>
<keyword evidence="4 10" id="KW-0812">Transmembrane</keyword>
<dbReference type="OrthoDB" id="10259681at2759"/>
<gene>
    <name evidence="12" type="ORF">ACA1_307890</name>
</gene>
<sequence length="289" mass="33161">MTNTTAFETARYYVELQWLERFHDWRRADRWMADHYEVPAAFCVGYLVVIFVLQRAMRDRKPFDLSGPLFWWNSLLAAFSIFGAIATVPYILQEVLHGAGASADMCLYYTEAKNPWVYLFCLSKIPELVDTLFIVLRKRPLIFLHYYHHALTLVYAWNAWALSLPNGGWFAAMNLIVHSLMYSYYAACARGVRFSQATRQAITSLQIIQMVAGTSIVIHNVLRCNDTPLSNMAGLVMYVSYMVLFTKLFIDSYVIAKPRAPREKKAEAKKATENDELAQQAGPARKKVE</sequence>
<dbReference type="GO" id="GO:0034625">
    <property type="term" value="P:fatty acid elongation, monounsaturated fatty acid"/>
    <property type="evidence" value="ECO:0007669"/>
    <property type="project" value="TreeGrafter"/>
</dbReference>
<proteinExistence type="inferred from homology"/>
<dbReference type="GO" id="GO:0005789">
    <property type="term" value="C:endoplasmic reticulum membrane"/>
    <property type="evidence" value="ECO:0007669"/>
    <property type="project" value="TreeGrafter"/>
</dbReference>
<evidence type="ECO:0000256" key="9">
    <source>
        <dbReference type="ARBA" id="ARBA00023160"/>
    </source>
</evidence>
<name>L8HBJ7_ACACF</name>
<dbReference type="GO" id="GO:0009922">
    <property type="term" value="F:fatty acid elongase activity"/>
    <property type="evidence" value="ECO:0007669"/>
    <property type="project" value="InterPro"/>
</dbReference>
<evidence type="ECO:0000256" key="5">
    <source>
        <dbReference type="ARBA" id="ARBA00022832"/>
    </source>
</evidence>
<dbReference type="InterPro" id="IPR002076">
    <property type="entry name" value="ELO_fam"/>
</dbReference>
<dbReference type="EMBL" id="KB007880">
    <property type="protein sequence ID" value="ELR22592.1"/>
    <property type="molecule type" value="Genomic_DNA"/>
</dbReference>
<dbReference type="GO" id="GO:0019367">
    <property type="term" value="P:fatty acid elongation, saturated fatty acid"/>
    <property type="evidence" value="ECO:0007669"/>
    <property type="project" value="TreeGrafter"/>
</dbReference>
<feature type="transmembrane region" description="Helical" evidence="10">
    <location>
        <begin position="143"/>
        <end position="162"/>
    </location>
</feature>
<feature type="transmembrane region" description="Helical" evidence="10">
    <location>
        <begin position="234"/>
        <end position="256"/>
    </location>
</feature>
<evidence type="ECO:0000313" key="13">
    <source>
        <dbReference type="Proteomes" id="UP000011083"/>
    </source>
</evidence>
<dbReference type="GO" id="GO:0042761">
    <property type="term" value="P:very long-chain fatty acid biosynthetic process"/>
    <property type="evidence" value="ECO:0007669"/>
    <property type="project" value="TreeGrafter"/>
</dbReference>
<dbReference type="Proteomes" id="UP000011083">
    <property type="component" value="Unassembled WGS sequence"/>
</dbReference>
<evidence type="ECO:0000256" key="4">
    <source>
        <dbReference type="ARBA" id="ARBA00022692"/>
    </source>
</evidence>
<dbReference type="EC" id="2.3.1.-" evidence="10"/>
<dbReference type="VEuPathDB" id="AmoebaDB:ACA1_307890"/>
<keyword evidence="9 10" id="KW-0275">Fatty acid biosynthesis</keyword>
<evidence type="ECO:0000256" key="3">
    <source>
        <dbReference type="ARBA" id="ARBA00022679"/>
    </source>
</evidence>
<comment type="similarity">
    <text evidence="10">Belongs to the ELO family.</text>
</comment>
<evidence type="ECO:0000256" key="11">
    <source>
        <dbReference type="SAM" id="MobiDB-lite"/>
    </source>
</evidence>
<organism evidence="12 13">
    <name type="scientific">Acanthamoeba castellanii (strain ATCC 30010 / Neff)</name>
    <dbReference type="NCBI Taxonomy" id="1257118"/>
    <lineage>
        <taxon>Eukaryota</taxon>
        <taxon>Amoebozoa</taxon>
        <taxon>Discosea</taxon>
        <taxon>Longamoebia</taxon>
        <taxon>Centramoebida</taxon>
        <taxon>Acanthamoebidae</taxon>
        <taxon>Acanthamoeba</taxon>
    </lineage>
</organism>
<dbReference type="PANTHER" id="PTHR11157">
    <property type="entry name" value="FATTY ACID ACYL TRANSFERASE-RELATED"/>
    <property type="match status" value="1"/>
</dbReference>
<feature type="transmembrane region" description="Helical" evidence="10">
    <location>
        <begin position="38"/>
        <end position="57"/>
    </location>
</feature>
<dbReference type="InterPro" id="IPR030457">
    <property type="entry name" value="ELO_CS"/>
</dbReference>
<evidence type="ECO:0000256" key="1">
    <source>
        <dbReference type="ARBA" id="ARBA00004141"/>
    </source>
</evidence>
<dbReference type="GO" id="GO:0030148">
    <property type="term" value="P:sphingolipid biosynthetic process"/>
    <property type="evidence" value="ECO:0007669"/>
    <property type="project" value="TreeGrafter"/>
</dbReference>
<keyword evidence="5 10" id="KW-0276">Fatty acid metabolism</keyword>
<evidence type="ECO:0000256" key="10">
    <source>
        <dbReference type="RuleBase" id="RU361115"/>
    </source>
</evidence>
<dbReference type="Pfam" id="PF01151">
    <property type="entry name" value="ELO"/>
    <property type="match status" value="1"/>
</dbReference>
<dbReference type="RefSeq" id="XP_004349680.1">
    <property type="nucleotide sequence ID" value="XM_004349630.1"/>
</dbReference>
<dbReference type="GO" id="GO:0034626">
    <property type="term" value="P:fatty acid elongation, polyunsaturated fatty acid"/>
    <property type="evidence" value="ECO:0007669"/>
    <property type="project" value="TreeGrafter"/>
</dbReference>
<evidence type="ECO:0000256" key="2">
    <source>
        <dbReference type="ARBA" id="ARBA00022516"/>
    </source>
</evidence>
<dbReference type="STRING" id="1257118.L8HBJ7"/>
<feature type="region of interest" description="Disordered" evidence="11">
    <location>
        <begin position="259"/>
        <end position="289"/>
    </location>
</feature>
<dbReference type="PANTHER" id="PTHR11157:SF17">
    <property type="entry name" value="ELONGATION OF VERY LONG CHAIN FATTY ACIDS PROTEIN 6"/>
    <property type="match status" value="1"/>
</dbReference>
<keyword evidence="8 10" id="KW-0472">Membrane</keyword>
<feature type="transmembrane region" description="Helical" evidence="10">
    <location>
        <begin position="168"/>
        <end position="189"/>
    </location>
</feature>
<keyword evidence="2 10" id="KW-0444">Lipid biosynthesis</keyword>
<evidence type="ECO:0000256" key="7">
    <source>
        <dbReference type="ARBA" id="ARBA00023098"/>
    </source>
</evidence>
<accession>L8HBJ7</accession>
<dbReference type="AlphaFoldDB" id="L8HBJ7"/>
<protein>
    <recommendedName>
        <fullName evidence="10">Elongation of fatty acids protein</fullName>
        <ecNumber evidence="10">2.3.1.-</ecNumber>
    </recommendedName>
</protein>
<keyword evidence="3 10" id="KW-0808">Transferase</keyword>
<comment type="subcellular location">
    <subcellularLocation>
        <location evidence="1">Membrane</location>
        <topology evidence="1">Multi-pass membrane protein</topology>
    </subcellularLocation>
</comment>
<evidence type="ECO:0000256" key="8">
    <source>
        <dbReference type="ARBA" id="ARBA00023136"/>
    </source>
</evidence>
<evidence type="ECO:0000256" key="6">
    <source>
        <dbReference type="ARBA" id="ARBA00022989"/>
    </source>
</evidence>
<feature type="compositionally biased region" description="Basic and acidic residues" evidence="11">
    <location>
        <begin position="260"/>
        <end position="273"/>
    </location>
</feature>
<keyword evidence="7 10" id="KW-0443">Lipid metabolism</keyword>
<dbReference type="KEGG" id="acan:ACA1_307890"/>
<keyword evidence="13" id="KW-1185">Reference proteome</keyword>
<feature type="transmembrane region" description="Helical" evidence="10">
    <location>
        <begin position="69"/>
        <end position="92"/>
    </location>
</feature>
<dbReference type="OMA" id="FGVHAIM"/>
<keyword evidence="6 10" id="KW-1133">Transmembrane helix</keyword>
<reference evidence="12 13" key="1">
    <citation type="journal article" date="2013" name="Genome Biol.">
        <title>Genome of Acanthamoeba castellanii highlights extensive lateral gene transfer and early evolution of tyrosine kinase signaling.</title>
        <authorList>
            <person name="Clarke M."/>
            <person name="Lohan A.J."/>
            <person name="Liu B."/>
            <person name="Lagkouvardos I."/>
            <person name="Roy S."/>
            <person name="Zafar N."/>
            <person name="Bertelli C."/>
            <person name="Schilde C."/>
            <person name="Kianianmomeni A."/>
            <person name="Burglin T.R."/>
            <person name="Frech C."/>
            <person name="Turcotte B."/>
            <person name="Kopec K.O."/>
            <person name="Synnott J.M."/>
            <person name="Choo C."/>
            <person name="Paponov I."/>
            <person name="Finkler A."/>
            <person name="Soon Heng Tan C."/>
            <person name="Hutchins A.P."/>
            <person name="Weinmeier T."/>
            <person name="Rattei T."/>
            <person name="Chu J.S."/>
            <person name="Gimenez G."/>
            <person name="Irimia M."/>
            <person name="Rigden D.J."/>
            <person name="Fitzpatrick D.A."/>
            <person name="Lorenzo-Morales J."/>
            <person name="Bateman A."/>
            <person name="Chiu C.H."/>
            <person name="Tang P."/>
            <person name="Hegemann P."/>
            <person name="Fromm H."/>
            <person name="Raoult D."/>
            <person name="Greub G."/>
            <person name="Miranda-Saavedra D."/>
            <person name="Chen N."/>
            <person name="Nash P."/>
            <person name="Ginger M.L."/>
            <person name="Horn M."/>
            <person name="Schaap P."/>
            <person name="Caler L."/>
            <person name="Loftus B."/>
        </authorList>
    </citation>
    <scope>NUCLEOTIDE SEQUENCE [LARGE SCALE GENOMIC DNA]</scope>
    <source>
        <strain evidence="12 13">Neff</strain>
    </source>
</reference>
<feature type="transmembrane region" description="Helical" evidence="10">
    <location>
        <begin position="201"/>
        <end position="222"/>
    </location>
</feature>